<dbReference type="Pfam" id="PF00083">
    <property type="entry name" value="Sugar_tr"/>
    <property type="match status" value="1"/>
</dbReference>
<feature type="transmembrane region" description="Helical" evidence="11">
    <location>
        <begin position="1274"/>
        <end position="1295"/>
    </location>
</feature>
<feature type="transmembrane region" description="Helical" evidence="11">
    <location>
        <begin position="1647"/>
        <end position="1672"/>
    </location>
</feature>
<feature type="transmembrane region" description="Helical" evidence="11">
    <location>
        <begin position="493"/>
        <end position="514"/>
    </location>
</feature>
<dbReference type="eggNOG" id="KOG0254">
    <property type="taxonomic scope" value="Eukaryota"/>
</dbReference>
<dbReference type="VEuPathDB" id="FungiDB:H310_07961"/>
<keyword evidence="6 11" id="KW-0812">Transmembrane</keyword>
<dbReference type="eggNOG" id="KOG0916">
    <property type="taxonomic scope" value="Eukaryota"/>
</dbReference>
<dbReference type="RefSeq" id="XP_008871717.1">
    <property type="nucleotide sequence ID" value="XM_008873495.1"/>
</dbReference>
<comment type="subcellular location">
    <subcellularLocation>
        <location evidence="1">Membrane</location>
        <topology evidence="1">Multi-pass membrane protein</topology>
    </subcellularLocation>
</comment>
<dbReference type="GO" id="GO:0006075">
    <property type="term" value="P:(1-&gt;3)-beta-D-glucan biosynthetic process"/>
    <property type="evidence" value="ECO:0007669"/>
    <property type="project" value="InterPro"/>
</dbReference>
<dbReference type="EC" id="2.4.1.34" evidence="3"/>
<dbReference type="InterPro" id="IPR003440">
    <property type="entry name" value="Glyco_trans_48_dom"/>
</dbReference>
<dbReference type="PANTHER" id="PTHR12741">
    <property type="entry name" value="LYST-INTERACTING PROTEIN LIP5 DOPAMINE RESPONSIVE PROTEIN DRG-1"/>
    <property type="match status" value="1"/>
</dbReference>
<feature type="transmembrane region" description="Helical" evidence="11">
    <location>
        <begin position="366"/>
        <end position="386"/>
    </location>
</feature>
<feature type="transmembrane region" description="Helical" evidence="11">
    <location>
        <begin position="1995"/>
        <end position="2013"/>
    </location>
</feature>
<feature type="transmembrane region" description="Helical" evidence="11">
    <location>
        <begin position="2152"/>
        <end position="2173"/>
    </location>
</feature>
<feature type="transmembrane region" description="Helical" evidence="11">
    <location>
        <begin position="2033"/>
        <end position="2052"/>
    </location>
</feature>
<keyword evidence="7 11" id="KW-1133">Transmembrane helix</keyword>
<evidence type="ECO:0000256" key="6">
    <source>
        <dbReference type="ARBA" id="ARBA00022692"/>
    </source>
</evidence>
<dbReference type="GO" id="GO:0022857">
    <property type="term" value="F:transmembrane transporter activity"/>
    <property type="evidence" value="ECO:0007669"/>
    <property type="project" value="InterPro"/>
</dbReference>
<dbReference type="InterPro" id="IPR005828">
    <property type="entry name" value="MFS_sugar_transport-like"/>
</dbReference>
<feature type="transmembrane region" description="Helical" evidence="11">
    <location>
        <begin position="1692"/>
        <end position="1713"/>
    </location>
</feature>
<dbReference type="EMBL" id="KI913966">
    <property type="protein sequence ID" value="ETV99941.1"/>
    <property type="molecule type" value="Genomic_DNA"/>
</dbReference>
<evidence type="ECO:0000256" key="11">
    <source>
        <dbReference type="SAM" id="Phobius"/>
    </source>
</evidence>
<evidence type="ECO:0000256" key="2">
    <source>
        <dbReference type="ARBA" id="ARBA00009040"/>
    </source>
</evidence>
<evidence type="ECO:0000313" key="13">
    <source>
        <dbReference type="EMBL" id="ETV99941.1"/>
    </source>
</evidence>
<dbReference type="SMART" id="SM01205">
    <property type="entry name" value="FKS1_dom1"/>
    <property type="match status" value="1"/>
</dbReference>
<dbReference type="Pfam" id="PF02364">
    <property type="entry name" value="Glucan_synthase"/>
    <property type="match status" value="1"/>
</dbReference>
<feature type="transmembrane region" description="Helical" evidence="11">
    <location>
        <begin position="1884"/>
        <end position="1905"/>
    </location>
</feature>
<feature type="compositionally biased region" description="Basic residues" evidence="10">
    <location>
        <begin position="2207"/>
        <end position="2224"/>
    </location>
</feature>
<protein>
    <recommendedName>
        <fullName evidence="3">1,3-beta-glucan synthase</fullName>
        <ecNumber evidence="3">2.4.1.34</ecNumber>
    </recommendedName>
</protein>
<reference evidence="13" key="1">
    <citation type="submission" date="2013-12" db="EMBL/GenBank/DDBJ databases">
        <title>The Genome Sequence of Aphanomyces invadans NJM9701.</title>
        <authorList>
            <consortium name="The Broad Institute Genomics Platform"/>
            <person name="Russ C."/>
            <person name="Tyler B."/>
            <person name="van West P."/>
            <person name="Dieguez-Uribeondo J."/>
            <person name="Young S.K."/>
            <person name="Zeng Q."/>
            <person name="Gargeya S."/>
            <person name="Fitzgerald M."/>
            <person name="Abouelleil A."/>
            <person name="Alvarado L."/>
            <person name="Chapman S.B."/>
            <person name="Gainer-Dewar J."/>
            <person name="Goldberg J."/>
            <person name="Griggs A."/>
            <person name="Gujja S."/>
            <person name="Hansen M."/>
            <person name="Howarth C."/>
            <person name="Imamovic A."/>
            <person name="Ireland A."/>
            <person name="Larimer J."/>
            <person name="McCowan C."/>
            <person name="Murphy C."/>
            <person name="Pearson M."/>
            <person name="Poon T.W."/>
            <person name="Priest M."/>
            <person name="Roberts A."/>
            <person name="Saif S."/>
            <person name="Shea T."/>
            <person name="Sykes S."/>
            <person name="Wortman J."/>
            <person name="Nusbaum C."/>
            <person name="Birren B."/>
        </authorList>
    </citation>
    <scope>NUCLEOTIDE SEQUENCE [LARGE SCALE GENOMIC DNA]</scope>
    <source>
        <strain evidence="13">NJM9701</strain>
    </source>
</reference>
<keyword evidence="4" id="KW-0328">Glycosyltransferase</keyword>
<feature type="compositionally biased region" description="Basic and acidic residues" evidence="10">
    <location>
        <begin position="1"/>
        <end position="11"/>
    </location>
</feature>
<feature type="transmembrane region" description="Helical" evidence="11">
    <location>
        <begin position="1579"/>
        <end position="1602"/>
    </location>
</feature>
<evidence type="ECO:0000256" key="3">
    <source>
        <dbReference type="ARBA" id="ARBA00012589"/>
    </source>
</evidence>
<feature type="transmembrane region" description="Helical" evidence="11">
    <location>
        <begin position="2095"/>
        <end position="2114"/>
    </location>
</feature>
<proteinExistence type="inferred from homology"/>
<name>A0A024U246_9STRA</name>
<feature type="transmembrane region" description="Helical" evidence="11">
    <location>
        <begin position="2126"/>
        <end position="2146"/>
    </location>
</feature>
<evidence type="ECO:0000256" key="9">
    <source>
        <dbReference type="ARBA" id="ARBA00047777"/>
    </source>
</evidence>
<evidence type="ECO:0000256" key="10">
    <source>
        <dbReference type="SAM" id="MobiDB-lite"/>
    </source>
</evidence>
<feature type="region of interest" description="Disordered" evidence="10">
    <location>
        <begin position="2207"/>
        <end position="2253"/>
    </location>
</feature>
<keyword evidence="5" id="KW-0808">Transferase</keyword>
<evidence type="ECO:0000259" key="12">
    <source>
        <dbReference type="SMART" id="SM01205"/>
    </source>
</evidence>
<feature type="transmembrane region" description="Helical" evidence="11">
    <location>
        <begin position="1354"/>
        <end position="1372"/>
    </location>
</feature>
<feature type="transmembrane region" description="Helical" evidence="11">
    <location>
        <begin position="1797"/>
        <end position="1818"/>
    </location>
</feature>
<gene>
    <name evidence="13" type="ORF">H310_07961</name>
</gene>
<dbReference type="GO" id="GO:0000148">
    <property type="term" value="C:1,3-beta-D-glucan synthase complex"/>
    <property type="evidence" value="ECO:0007669"/>
    <property type="project" value="InterPro"/>
</dbReference>
<feature type="transmembrane region" description="Helical" evidence="11">
    <location>
        <begin position="393"/>
        <end position="414"/>
    </location>
</feature>
<feature type="domain" description="1,3-beta-glucan synthase component FKS1-like" evidence="12">
    <location>
        <begin position="135"/>
        <end position="250"/>
    </location>
</feature>
<dbReference type="Gene3D" id="1.20.1250.20">
    <property type="entry name" value="MFS general substrate transporter like domains"/>
    <property type="match status" value="1"/>
</dbReference>
<evidence type="ECO:0000256" key="8">
    <source>
        <dbReference type="ARBA" id="ARBA00023136"/>
    </source>
</evidence>
<comment type="catalytic activity">
    <reaction evidence="9">
        <text>[(1-&gt;3)-beta-D-glucosyl](n) + UDP-alpha-D-glucose = [(1-&gt;3)-beta-D-glucosyl](n+1) + UDP + H(+)</text>
        <dbReference type="Rhea" id="RHEA:21476"/>
        <dbReference type="Rhea" id="RHEA-COMP:11146"/>
        <dbReference type="Rhea" id="RHEA-COMP:14303"/>
        <dbReference type="ChEBI" id="CHEBI:15378"/>
        <dbReference type="ChEBI" id="CHEBI:37671"/>
        <dbReference type="ChEBI" id="CHEBI:58223"/>
        <dbReference type="ChEBI" id="CHEBI:58885"/>
        <dbReference type="EC" id="2.4.1.34"/>
    </reaction>
</comment>
<evidence type="ECO:0000256" key="5">
    <source>
        <dbReference type="ARBA" id="ARBA00022679"/>
    </source>
</evidence>
<feature type="transmembrane region" description="Helical" evidence="11">
    <location>
        <begin position="1614"/>
        <end position="1635"/>
    </location>
</feature>
<organism evidence="13">
    <name type="scientific">Aphanomyces invadans</name>
    <dbReference type="NCBI Taxonomy" id="157072"/>
    <lineage>
        <taxon>Eukaryota</taxon>
        <taxon>Sar</taxon>
        <taxon>Stramenopiles</taxon>
        <taxon>Oomycota</taxon>
        <taxon>Saprolegniomycetes</taxon>
        <taxon>Saprolegniales</taxon>
        <taxon>Verrucalvaceae</taxon>
        <taxon>Aphanomyces</taxon>
    </lineage>
</organism>
<feature type="transmembrane region" description="Helical" evidence="11">
    <location>
        <begin position="1848"/>
        <end position="1872"/>
    </location>
</feature>
<dbReference type="GO" id="GO:0005886">
    <property type="term" value="C:plasma membrane"/>
    <property type="evidence" value="ECO:0007669"/>
    <property type="project" value="TreeGrafter"/>
</dbReference>
<dbReference type="GeneID" id="20085011"/>
<feature type="transmembrane region" description="Helical" evidence="11">
    <location>
        <begin position="452"/>
        <end position="472"/>
    </location>
</feature>
<feature type="transmembrane region" description="Helical" evidence="11">
    <location>
        <begin position="1329"/>
        <end position="1347"/>
    </location>
</feature>
<evidence type="ECO:0000256" key="4">
    <source>
        <dbReference type="ARBA" id="ARBA00022676"/>
    </source>
</evidence>
<sequence length="2253" mass="253502">MAAQQRREKSRITSQRQGSSRRAAKENYFDIQSFGDDDTSHGMLQSDLRRSVMRLDNGHNGGVFERLQRLLGFQSASMRNQKEHMAVLLANKQFRLAQQGSSDPSGDALKQLHKQVFLNYTKWCRFLQIKPKWVSDMETQAALFFLIWGEAGNLRFMPECLCFLYHQMASRLEKLDATQQKPEFAPADNAFLNFVVKPMYNVVAKMNPSLQKKKSKAASHLDHKNVTNYDDVNEFFWKPECLRFDETTVARAFEHREAKTFKERRSLLNPFLAFYRIFFFLLVMLHVLIAIAYVAVKSRPQNEKGFAMYSKLFSPAIANLRNQALLSIGITYAGLSVLKVILQVWIDGVLIFSHKAYALSLYCRLFWHALFLGVFSCIVTSPFENVPVLNMKFLDAGGIIIGIYALPVVLAAILNMCKSLTSKWSWLRVLQGSRDQYIGRDMGQNAGDFVKYSVFWVLLFGLKFLFNIELMIRPLVIPSIELFDLDVVQKKGLIAGYHNMAFIIALWAPMILVYLYDTQIWLAIFQSIVGGYMGIRMKIGHSSRVIQFMDRLKGAPSLFDKKIVSSVARGILTGGDAKLSSPETQARLRFSVVWNECVSSFRLSDLIDHRESAILQYQISSAGQVDDPIFLLAGKASNSCDVVGRAGKWNSKLQKTLEKDGLYEVALNSAQLGIQILQKLLGHHDSALEVLHFLSEKPQEALQRANLTHVPQLRENFVDLLACLLDMPEPSDENGGIDVLRELVVIVIERVQHLFSTLEQVLPIDWVVQKLQSSSFIRSSPDKTYQLHLMAALFADPQDEDGERMSNVSVTSADSTMAYCTRLFFLLTLDIADAMPRCAEAQRRMSFFLNSLNMQIAKVDAIQSMHSFSVVTPYYNEAVLYSLEELNGRVDLNPLFRKVEEKATKNKVGRADLSILKYLITLHPEEWENFLERMNATTMEEALATSPIQVRLWASMRGQTLARTVHGMMLYEDAIKMLRWLEIGSDQTISHEDKIQQMDDIVGMKFSYITSCQIYSEQCQKNDPRAADIDLLMRKYTNWRVSFMEAVPGQHGEPDRYDCVLVKSDGEEIVEVYRYELPGHPIVGEGKPENQNIALPFTRGEYIQTIDMNQEHYFEEALKMPNFLASGQGAQIIGMKEHIFTAKASSLARFMTLQELVFVSLTQRVMANPLQTRMHYGHPDVFDKLYVMTNGGVSKASKGINLSEDVFAGYNCALRGGKVVHLEFMQCGKGRDVSLSQINAFEAKLANGSAESSLTRDAHRMGTGMDFFRLNAMYYSHMGFYIANFMTVVCVYVYAYSKLYVALHPEVELEVIKVSADFDNLADVLNTQFIFQFGMLMTIPLMATLIVEVGLRQAAINFFELLVTLGPVFYIFETGTKAHFYDVAIQRGGSKYRGTGRGFAITRNTFVSFFKEYGASHYRKAMELMALIIIYGLYGTFNFGVGAEAAYCANKDNDCLGNKPLYIQNLESFAVNPQSYGVASFAVWLLVVCWMLAPFLYNTDGFDFSKTRVDVTNWFSWLATIPSDDLNVDSDSWLAWWTSEVDLYSSISWTSRLSYSIREFRHILVVYYIFTRDFELKDIWLVAAAVGGVSLALWIVGSVSTMCFGNKARMYRGMIYVVVVIGLSIGGVILVGMILNWGSLDKNGQMYLSFFISTYAGLYTLLQYLIIFNGVVGLPLSKWGLVQQLGYLFDSLLGLMLLVPLIVLSAIPFMHTIQTRMMYNEGFSKALSTGGEFAATISMFTGLFGGFTHGWMTCAAFSLGYLNEKSFNMVNESFKYFLDNEVAKGASISGEFLMKNLSTFAGIASMVGVALACLLCFLIGRRFTIITSSLLTITGVAIVGAASGAGVLLIVSICLTTAGVAMLSICVCLYNYEICTQDWKCKSIVIFVFGSAIGYFVESLLLYKMNYTQLEENWKSKPLNVWRGHFLYGAIPLLPLVLVAFFLPESPVWLYRRKQKKAAEATLVRLRQKHDVMVELDDLKGAIWPKETPNIPIRVLLTVALQVLYGLAMSNSILKRVLVQVENKGVGLPASPWQWQFGLMLMLGSMMGLFSIDGLRRKTLLKDILPLVGGMSIAALALEKINTKDSPVVGSFLDVALFILYFTVAFSLATCTWLSSIELFPAGFQLRFVALSFVAYYATQTAVFVLRPSFLISNVIMAAVALTVTAILLLFCASNQHGAIQLKGEKVKERAALKALEEDEAFNHSRASRSHSFLRARGASRRSSFKTPVNNDDYKAFESPHNTASAHTKHRPA</sequence>
<dbReference type="InterPro" id="IPR026899">
    <property type="entry name" value="FKS1-like_dom1"/>
</dbReference>
<dbReference type="GO" id="GO:0003843">
    <property type="term" value="F:1,3-beta-D-glucan synthase activity"/>
    <property type="evidence" value="ECO:0007669"/>
    <property type="project" value="UniProtKB-EC"/>
</dbReference>
<accession>A0A024U246</accession>
<feature type="transmembrane region" description="Helical" evidence="11">
    <location>
        <begin position="1925"/>
        <end position="1944"/>
    </location>
</feature>
<feature type="transmembrane region" description="Helical" evidence="11">
    <location>
        <begin position="273"/>
        <end position="296"/>
    </location>
</feature>
<feature type="transmembrane region" description="Helical" evidence="11">
    <location>
        <begin position="1825"/>
        <end position="1842"/>
    </location>
</feature>
<evidence type="ECO:0000256" key="7">
    <source>
        <dbReference type="ARBA" id="ARBA00022989"/>
    </source>
</evidence>
<comment type="similarity">
    <text evidence="2">Belongs to the glycosyltransferase 48 family.</text>
</comment>
<dbReference type="Pfam" id="PF14288">
    <property type="entry name" value="FKS1_dom1"/>
    <property type="match status" value="1"/>
</dbReference>
<dbReference type="PANTHER" id="PTHR12741:SF48">
    <property type="entry name" value="1,3-BETA-GLUCAN SYNTHASE COMPONENT FKS1-RELATED"/>
    <property type="match status" value="1"/>
</dbReference>
<feature type="transmembrane region" description="Helical" evidence="11">
    <location>
        <begin position="520"/>
        <end position="539"/>
    </location>
</feature>
<dbReference type="OrthoDB" id="1880850at2759"/>
<feature type="transmembrane region" description="Helical" evidence="11">
    <location>
        <begin position="1733"/>
        <end position="1762"/>
    </location>
</feature>
<evidence type="ECO:0000256" key="1">
    <source>
        <dbReference type="ARBA" id="ARBA00004141"/>
    </source>
</evidence>
<feature type="region of interest" description="Disordered" evidence="10">
    <location>
        <begin position="1"/>
        <end position="26"/>
    </location>
</feature>
<feature type="transmembrane region" description="Helical" evidence="11">
    <location>
        <begin position="324"/>
        <end position="346"/>
    </location>
</feature>
<keyword evidence="8 11" id="KW-0472">Membrane</keyword>
<dbReference type="InterPro" id="IPR036259">
    <property type="entry name" value="MFS_trans_sf"/>
</dbReference>
<feature type="transmembrane region" description="Helical" evidence="11">
    <location>
        <begin position="1476"/>
        <end position="1497"/>
    </location>
</feature>
<dbReference type="SUPFAM" id="SSF103473">
    <property type="entry name" value="MFS general substrate transporter"/>
    <property type="match status" value="1"/>
</dbReference>
<dbReference type="STRING" id="157072.A0A024U246"/>